<dbReference type="RefSeq" id="WP_311544097.1">
    <property type="nucleotide sequence ID" value="NZ_JAVREK010000004.1"/>
</dbReference>
<name>A0ABU2KQV4_9ACTN</name>
<dbReference type="PANTHER" id="PTHR40763">
    <property type="entry name" value="MEMBRANE PROTEIN-RELATED"/>
    <property type="match status" value="1"/>
</dbReference>
<gene>
    <name evidence="1" type="ORF">RM446_05950</name>
</gene>
<sequence>MEPTPTKETVELTTESGTLRRRGEWVVPRLLRIRSQAGAVRLDMSQARIAHPVVDIELSVLSGSIVLVLPDGATADLDRLHSPHASHRSRVPAVPTHQAPHFVLSGETYTGALRVRYARGHRRR</sequence>
<comment type="caution">
    <text evidence="1">The sequence shown here is derived from an EMBL/GenBank/DDBJ whole genome shotgun (WGS) entry which is preliminary data.</text>
</comment>
<accession>A0ABU2KQV4</accession>
<dbReference type="Proteomes" id="UP001183226">
    <property type="component" value="Unassembled WGS sequence"/>
</dbReference>
<proteinExistence type="predicted"/>
<dbReference type="EMBL" id="JAVREK010000004">
    <property type="protein sequence ID" value="MDT0301655.1"/>
    <property type="molecule type" value="Genomic_DNA"/>
</dbReference>
<organism evidence="1 2">
    <name type="scientific">Streptomonospora wellingtoniae</name>
    <dbReference type="NCBI Taxonomy" id="3075544"/>
    <lineage>
        <taxon>Bacteria</taxon>
        <taxon>Bacillati</taxon>
        <taxon>Actinomycetota</taxon>
        <taxon>Actinomycetes</taxon>
        <taxon>Streptosporangiales</taxon>
        <taxon>Nocardiopsidaceae</taxon>
        <taxon>Streptomonospora</taxon>
    </lineage>
</organism>
<keyword evidence="2" id="KW-1185">Reference proteome</keyword>
<reference evidence="2" key="1">
    <citation type="submission" date="2023-07" db="EMBL/GenBank/DDBJ databases">
        <title>30 novel species of actinomycetes from the DSMZ collection.</title>
        <authorList>
            <person name="Nouioui I."/>
        </authorList>
    </citation>
    <scope>NUCLEOTIDE SEQUENCE [LARGE SCALE GENOMIC DNA]</scope>
    <source>
        <strain evidence="2">DSM 45055</strain>
    </source>
</reference>
<evidence type="ECO:0000313" key="2">
    <source>
        <dbReference type="Proteomes" id="UP001183226"/>
    </source>
</evidence>
<evidence type="ECO:0000313" key="1">
    <source>
        <dbReference type="EMBL" id="MDT0301655.1"/>
    </source>
</evidence>
<dbReference type="PANTHER" id="PTHR40763:SF5">
    <property type="entry name" value="MEMBRANE PROTEIN"/>
    <property type="match status" value="1"/>
</dbReference>
<protein>
    <submittedName>
        <fullName evidence="1">Uncharacterized protein</fullName>
    </submittedName>
</protein>